<reference evidence="2" key="1">
    <citation type="journal article" date="2008" name="Nature">
        <title>The amphioxus genome and the evolution of the chordate karyotype.</title>
        <authorList>
            <consortium name="US DOE Joint Genome Institute (JGI-PGF)"/>
            <person name="Putnam N.H."/>
            <person name="Butts T."/>
            <person name="Ferrier D.E.K."/>
            <person name="Furlong R.F."/>
            <person name="Hellsten U."/>
            <person name="Kawashima T."/>
            <person name="Robinson-Rechavi M."/>
            <person name="Shoguchi E."/>
            <person name="Terry A."/>
            <person name="Yu J.-K."/>
            <person name="Benito-Gutierrez E.L."/>
            <person name="Dubchak I."/>
            <person name="Garcia-Fernandez J."/>
            <person name="Gibson-Brown J.J."/>
            <person name="Grigoriev I.V."/>
            <person name="Horton A.C."/>
            <person name="de Jong P.J."/>
            <person name="Jurka J."/>
            <person name="Kapitonov V.V."/>
            <person name="Kohara Y."/>
            <person name="Kuroki Y."/>
            <person name="Lindquist E."/>
            <person name="Lucas S."/>
            <person name="Osoegawa K."/>
            <person name="Pennacchio L.A."/>
            <person name="Salamov A.A."/>
            <person name="Satou Y."/>
            <person name="Sauka-Spengler T."/>
            <person name="Schmutz J."/>
            <person name="Shin-I T."/>
            <person name="Toyoda A."/>
            <person name="Bronner-Fraser M."/>
            <person name="Fujiyama A."/>
            <person name="Holland L.Z."/>
            <person name="Holland P.W.H."/>
            <person name="Satoh N."/>
            <person name="Rokhsar D.S."/>
        </authorList>
    </citation>
    <scope>NUCLEOTIDE SEQUENCE [LARGE SCALE GENOMIC DNA]</scope>
    <source>
        <strain evidence="2">S238N-H82</strain>
        <tissue evidence="2">Testes</tissue>
    </source>
</reference>
<accession>C3ZC38</accession>
<dbReference type="InParanoid" id="C3ZC38"/>
<dbReference type="EMBL" id="GG666606">
    <property type="protein sequence ID" value="EEN49810.1"/>
    <property type="molecule type" value="Genomic_DNA"/>
</dbReference>
<proteinExistence type="predicted"/>
<sequence>MKDRLVTLHYTDYLGANGRRGKDDNNNGSDSKLGVSPTTSSDVRKPALEQDKPLLRKLQEMLRLCMEQLSQQNRFFFQKRWMLYKRLYDGTGSPNYAKEAAGFVSEGCLSKDVVVMGSRQCQFWWAFTSSVGNFRLT</sequence>
<dbReference type="AlphaFoldDB" id="C3ZC38"/>
<organism>
    <name type="scientific">Branchiostoma floridae</name>
    <name type="common">Florida lancelet</name>
    <name type="synonym">Amphioxus</name>
    <dbReference type="NCBI Taxonomy" id="7739"/>
    <lineage>
        <taxon>Eukaryota</taxon>
        <taxon>Metazoa</taxon>
        <taxon>Chordata</taxon>
        <taxon>Cephalochordata</taxon>
        <taxon>Leptocardii</taxon>
        <taxon>Amphioxiformes</taxon>
        <taxon>Branchiostomatidae</taxon>
        <taxon>Branchiostoma</taxon>
    </lineage>
</organism>
<evidence type="ECO:0000313" key="2">
    <source>
        <dbReference type="EMBL" id="EEN49810.1"/>
    </source>
</evidence>
<gene>
    <name evidence="2" type="ORF">BRAFLDRAFT_75742</name>
</gene>
<protein>
    <submittedName>
        <fullName evidence="2">Uncharacterized protein</fullName>
    </submittedName>
</protein>
<evidence type="ECO:0000256" key="1">
    <source>
        <dbReference type="SAM" id="MobiDB-lite"/>
    </source>
</evidence>
<feature type="region of interest" description="Disordered" evidence="1">
    <location>
        <begin position="17"/>
        <end position="49"/>
    </location>
</feature>
<name>C3ZC38_BRAFL</name>